<feature type="transmembrane region" description="Helical" evidence="1">
    <location>
        <begin position="31"/>
        <end position="47"/>
    </location>
</feature>
<keyword evidence="1" id="KW-0472">Membrane</keyword>
<evidence type="ECO:0000256" key="1">
    <source>
        <dbReference type="SAM" id="Phobius"/>
    </source>
</evidence>
<dbReference type="EMBL" id="UGTI01000001">
    <property type="protein sequence ID" value="SUB78378.1"/>
    <property type="molecule type" value="Genomic_DNA"/>
</dbReference>
<keyword evidence="1" id="KW-1133">Transmembrane helix</keyword>
<protein>
    <submittedName>
        <fullName evidence="2">Uncharacterized protein</fullName>
    </submittedName>
</protein>
<evidence type="ECO:0000313" key="3">
    <source>
        <dbReference type="Proteomes" id="UP000254263"/>
    </source>
</evidence>
<dbReference type="Proteomes" id="UP000254263">
    <property type="component" value="Unassembled WGS sequence"/>
</dbReference>
<gene>
    <name evidence="2" type="ORF">NCTC13100_01544</name>
</gene>
<evidence type="ECO:0000313" key="2">
    <source>
        <dbReference type="EMBL" id="SUB78378.1"/>
    </source>
</evidence>
<organism evidence="2 3">
    <name type="scientific">Porphyromonas macacae</name>
    <dbReference type="NCBI Taxonomy" id="28115"/>
    <lineage>
        <taxon>Bacteria</taxon>
        <taxon>Pseudomonadati</taxon>
        <taxon>Bacteroidota</taxon>
        <taxon>Bacteroidia</taxon>
        <taxon>Bacteroidales</taxon>
        <taxon>Porphyromonadaceae</taxon>
        <taxon>Porphyromonas</taxon>
    </lineage>
</organism>
<keyword evidence="1" id="KW-0812">Transmembrane</keyword>
<sequence>MLSILQLLIHFGEVAPNLAYCDTHLVIYHAYLQSFFLIILFIKNYYVNKKVFHLHDMNTINLNQLLDFDKL</sequence>
<name>A0A379DJ25_9PORP</name>
<accession>A0A379DJ25</accession>
<proteinExistence type="predicted"/>
<reference evidence="2 3" key="1">
    <citation type="submission" date="2018-06" db="EMBL/GenBank/DDBJ databases">
        <authorList>
            <consortium name="Pathogen Informatics"/>
            <person name="Doyle S."/>
        </authorList>
    </citation>
    <scope>NUCLEOTIDE SEQUENCE [LARGE SCALE GENOMIC DNA]</scope>
    <source>
        <strain evidence="2 3">NCTC13100</strain>
    </source>
</reference>
<dbReference type="AlphaFoldDB" id="A0A379DJ25"/>